<dbReference type="Gene3D" id="3.40.50.1700">
    <property type="entry name" value="Glycoside hydrolase family 3 C-terminal domain"/>
    <property type="match status" value="1"/>
</dbReference>
<comment type="caution">
    <text evidence="2">The sequence shown here is derived from an EMBL/GenBank/DDBJ whole genome shotgun (WGS) entry which is preliminary data.</text>
</comment>
<dbReference type="GO" id="GO:0046556">
    <property type="term" value="F:alpha-L-arabinofuranosidase activity"/>
    <property type="evidence" value="ECO:0007669"/>
    <property type="project" value="TreeGrafter"/>
</dbReference>
<dbReference type="Proteomes" id="UP001153076">
    <property type="component" value="Unassembled WGS sequence"/>
</dbReference>
<dbReference type="InterPro" id="IPR044993">
    <property type="entry name" value="BXL"/>
</dbReference>
<dbReference type="PANTHER" id="PTHR42721:SF1">
    <property type="entry name" value="BETA-D-XYLOSIDASE 6-RELATED"/>
    <property type="match status" value="1"/>
</dbReference>
<organism evidence="2 3">
    <name type="scientific">Carnegiea gigantea</name>
    <dbReference type="NCBI Taxonomy" id="171969"/>
    <lineage>
        <taxon>Eukaryota</taxon>
        <taxon>Viridiplantae</taxon>
        <taxon>Streptophyta</taxon>
        <taxon>Embryophyta</taxon>
        <taxon>Tracheophyta</taxon>
        <taxon>Spermatophyta</taxon>
        <taxon>Magnoliopsida</taxon>
        <taxon>eudicotyledons</taxon>
        <taxon>Gunneridae</taxon>
        <taxon>Pentapetalae</taxon>
        <taxon>Caryophyllales</taxon>
        <taxon>Cactineae</taxon>
        <taxon>Cactaceae</taxon>
        <taxon>Cactoideae</taxon>
        <taxon>Echinocereeae</taxon>
        <taxon>Carnegiea</taxon>
    </lineage>
</organism>
<dbReference type="SUPFAM" id="SSF52279">
    <property type="entry name" value="Beta-D-glucan exohydrolase, C-terminal domain"/>
    <property type="match status" value="1"/>
</dbReference>
<proteinExistence type="predicted"/>
<dbReference type="GO" id="GO:0031222">
    <property type="term" value="P:arabinan catabolic process"/>
    <property type="evidence" value="ECO:0007669"/>
    <property type="project" value="TreeGrafter"/>
</dbReference>
<dbReference type="AlphaFoldDB" id="A0A9Q1QIR9"/>
<evidence type="ECO:0000256" key="1">
    <source>
        <dbReference type="ARBA" id="ARBA00022801"/>
    </source>
</evidence>
<dbReference type="GO" id="GO:0009044">
    <property type="term" value="F:xylan 1,4-beta-xylosidase activity"/>
    <property type="evidence" value="ECO:0007669"/>
    <property type="project" value="InterPro"/>
</dbReference>
<dbReference type="PANTHER" id="PTHR42721">
    <property type="entry name" value="SUGAR HYDROLASE-RELATED"/>
    <property type="match status" value="1"/>
</dbReference>
<evidence type="ECO:0000313" key="3">
    <source>
        <dbReference type="Proteomes" id="UP001153076"/>
    </source>
</evidence>
<keyword evidence="1" id="KW-0378">Hydrolase</keyword>
<accession>A0A9Q1QIR9</accession>
<dbReference type="GO" id="GO:0045493">
    <property type="term" value="P:xylan catabolic process"/>
    <property type="evidence" value="ECO:0007669"/>
    <property type="project" value="InterPro"/>
</dbReference>
<sequence length="151" mass="16766">MANLDAYLNLARLSVKDPLKGTFRRLGSQDVYTKEHHGLALEAGIVLLKNDKKFLPLNKNDVSSLAIIGSSASTSSQLLGIPCRAKNYVEACESNSTFDEALLMAQASNYVILVVRLDLTKKLKIEIELVFLCLVNRWNSYLWLLLLAKGP</sequence>
<evidence type="ECO:0000313" key="2">
    <source>
        <dbReference type="EMBL" id="KAJ8444133.1"/>
    </source>
</evidence>
<keyword evidence="3" id="KW-1185">Reference proteome</keyword>
<reference evidence="2" key="1">
    <citation type="submission" date="2022-04" db="EMBL/GenBank/DDBJ databases">
        <title>Carnegiea gigantea Genome sequencing and assembly v2.</title>
        <authorList>
            <person name="Copetti D."/>
            <person name="Sanderson M.J."/>
            <person name="Burquez A."/>
            <person name="Wojciechowski M.F."/>
        </authorList>
    </citation>
    <scope>NUCLEOTIDE SEQUENCE</scope>
    <source>
        <strain evidence="2">SGP5-SGP5p</strain>
        <tissue evidence="2">Aerial part</tissue>
    </source>
</reference>
<dbReference type="InterPro" id="IPR036881">
    <property type="entry name" value="Glyco_hydro_3_C_sf"/>
</dbReference>
<dbReference type="EMBL" id="JAKOGI010000105">
    <property type="protein sequence ID" value="KAJ8444133.1"/>
    <property type="molecule type" value="Genomic_DNA"/>
</dbReference>
<gene>
    <name evidence="2" type="ORF">Cgig2_029908</name>
</gene>
<name>A0A9Q1QIR9_9CARY</name>
<dbReference type="OrthoDB" id="47059at2759"/>
<evidence type="ECO:0008006" key="4">
    <source>
        <dbReference type="Google" id="ProtNLM"/>
    </source>
</evidence>
<protein>
    <recommendedName>
        <fullName evidence="4">Glycoside hydrolase family 3 C-terminal domain-containing protein</fullName>
    </recommendedName>
</protein>